<sequence length="250" mass="27144">MISQLILVTLITLLGSIQIGAQSTVPSKDGTIIYECDKNPSVIQGFRDICPPTCTTTTGEKWPLQYNNVLETYFNAPESYYSVEASDINVACVWSSSTNSKNSLPCGYSGGAATGTYFTNGHAISPLGTGKQQTCPSLTNPKPQPSPVSQYACATIEQGGQGSYLYSVRWEAQRYNCQYLTNAGALSTCTYNSDTGKLVGTSKTLNACPISQCQAVQAYTRRRSLPQPADRRQTTREDIVARQKNISERS</sequence>
<dbReference type="RefSeq" id="XP_066076989.1">
    <property type="nucleotide sequence ID" value="XM_066220892.1"/>
</dbReference>
<feature type="signal peptide" evidence="2">
    <location>
        <begin position="1"/>
        <end position="21"/>
    </location>
</feature>
<keyword evidence="2" id="KW-0732">Signal</keyword>
<feature type="region of interest" description="Disordered" evidence="1">
    <location>
        <begin position="222"/>
        <end position="250"/>
    </location>
</feature>
<evidence type="ECO:0000256" key="1">
    <source>
        <dbReference type="SAM" id="MobiDB-lite"/>
    </source>
</evidence>
<evidence type="ECO:0000313" key="3">
    <source>
        <dbReference type="EMBL" id="WWC90226.1"/>
    </source>
</evidence>
<feature type="chain" id="PRO_5043825323" description="Ig-like domain-containing protein" evidence="2">
    <location>
        <begin position="22"/>
        <end position="250"/>
    </location>
</feature>
<organism evidence="3 4">
    <name type="scientific">Kwoniella dendrophila CBS 6074</name>
    <dbReference type="NCBI Taxonomy" id="1295534"/>
    <lineage>
        <taxon>Eukaryota</taxon>
        <taxon>Fungi</taxon>
        <taxon>Dikarya</taxon>
        <taxon>Basidiomycota</taxon>
        <taxon>Agaricomycotina</taxon>
        <taxon>Tremellomycetes</taxon>
        <taxon>Tremellales</taxon>
        <taxon>Cryptococcaceae</taxon>
        <taxon>Kwoniella</taxon>
    </lineage>
</organism>
<keyword evidence="4" id="KW-1185">Reference proteome</keyword>
<gene>
    <name evidence="3" type="ORF">L201_005159</name>
</gene>
<reference evidence="3 4" key="1">
    <citation type="submission" date="2024-01" db="EMBL/GenBank/DDBJ databases">
        <title>Comparative genomics of Cryptococcus and Kwoniella reveals pathogenesis evolution and contrasting modes of karyotype evolution via chromosome fusion or intercentromeric recombination.</title>
        <authorList>
            <person name="Coelho M.A."/>
            <person name="David-Palma M."/>
            <person name="Shea T."/>
            <person name="Bowers K."/>
            <person name="McGinley-Smith S."/>
            <person name="Mohammad A.W."/>
            <person name="Gnirke A."/>
            <person name="Yurkov A.M."/>
            <person name="Nowrousian M."/>
            <person name="Sun S."/>
            <person name="Cuomo C.A."/>
            <person name="Heitman J."/>
        </authorList>
    </citation>
    <scope>NUCLEOTIDE SEQUENCE [LARGE SCALE GENOMIC DNA]</scope>
    <source>
        <strain evidence="3 4">CBS 6074</strain>
    </source>
</reference>
<dbReference type="AlphaFoldDB" id="A0AAX4JXR1"/>
<evidence type="ECO:0000313" key="4">
    <source>
        <dbReference type="Proteomes" id="UP001355207"/>
    </source>
</evidence>
<proteinExistence type="predicted"/>
<evidence type="ECO:0000256" key="2">
    <source>
        <dbReference type="SAM" id="SignalP"/>
    </source>
</evidence>
<protein>
    <recommendedName>
        <fullName evidence="5">Ig-like domain-containing protein</fullName>
    </recommendedName>
</protein>
<name>A0AAX4JXR1_9TREE</name>
<accession>A0AAX4JXR1</accession>
<dbReference type="EMBL" id="CP144103">
    <property type="protein sequence ID" value="WWC90226.1"/>
    <property type="molecule type" value="Genomic_DNA"/>
</dbReference>
<evidence type="ECO:0008006" key="5">
    <source>
        <dbReference type="Google" id="ProtNLM"/>
    </source>
</evidence>
<feature type="compositionally biased region" description="Basic and acidic residues" evidence="1">
    <location>
        <begin position="229"/>
        <end position="250"/>
    </location>
</feature>
<dbReference type="GeneID" id="91095829"/>
<dbReference type="Proteomes" id="UP001355207">
    <property type="component" value="Chromosome 6"/>
</dbReference>